<dbReference type="Gene3D" id="1.10.1650.10">
    <property type="match status" value="1"/>
</dbReference>
<feature type="region of interest" description="Disordered" evidence="5">
    <location>
        <begin position="301"/>
        <end position="328"/>
    </location>
</feature>
<reference evidence="7 8" key="1">
    <citation type="submission" date="2021-05" db="EMBL/GenBank/DDBJ databases">
        <title>Genome Assembly of Synthetic Allotetraploid Brassica napus Reveals Homoeologous Exchanges between Subgenomes.</title>
        <authorList>
            <person name="Davis J.T."/>
        </authorList>
    </citation>
    <scope>NUCLEOTIDE SEQUENCE [LARGE SCALE GENOMIC DNA]</scope>
    <source>
        <strain evidence="8">cv. Da-Ae</strain>
        <tissue evidence="7">Seedling</tissue>
    </source>
</reference>
<evidence type="ECO:0000313" key="7">
    <source>
        <dbReference type="EMBL" id="KAH0852080.1"/>
    </source>
</evidence>
<dbReference type="SUPFAM" id="SSF48140">
    <property type="entry name" value="Ribosomal protein L19 (L19e)"/>
    <property type="match status" value="2"/>
</dbReference>
<dbReference type="SMART" id="SM01416">
    <property type="entry name" value="Ribosomal_L19e"/>
    <property type="match status" value="1"/>
</dbReference>
<organism evidence="7 8">
    <name type="scientific">Brassica napus</name>
    <name type="common">Rape</name>
    <dbReference type="NCBI Taxonomy" id="3708"/>
    <lineage>
        <taxon>Eukaryota</taxon>
        <taxon>Viridiplantae</taxon>
        <taxon>Streptophyta</taxon>
        <taxon>Embryophyta</taxon>
        <taxon>Tracheophyta</taxon>
        <taxon>Spermatophyta</taxon>
        <taxon>Magnoliopsida</taxon>
        <taxon>eudicotyledons</taxon>
        <taxon>Gunneridae</taxon>
        <taxon>Pentapetalae</taxon>
        <taxon>rosids</taxon>
        <taxon>malvids</taxon>
        <taxon>Brassicales</taxon>
        <taxon>Brassicaceae</taxon>
        <taxon>Brassiceae</taxon>
        <taxon>Brassica</taxon>
    </lineage>
</organism>
<feature type="compositionally biased region" description="Gly residues" evidence="5">
    <location>
        <begin position="318"/>
        <end position="328"/>
    </location>
</feature>
<keyword evidence="3 4" id="KW-0687">Ribonucleoprotein</keyword>
<keyword evidence="8" id="KW-1185">Reference proteome</keyword>
<sequence>MVALVSTSKTRTKLTSEEDAAIIPEGCAATAATPKECPVLNAQKRLAASVMKCGKGKVWLDPSESKDISMANSSKILILFCCLIESYSYELVKDGLIIRTLQDPLTCSCKDFERGQTKGTSVTTRSWRSLEKERSLKERVWAVRIEQGGSQDSSPENTTRFRVFDLLRSIQWAVLSVLTEYFCMLMPPFAMQKFSRVFKDSRVWVFQRHSGYGKKKGTREVRQPTKVLWMNRLRVLRRFLLNYREKNKIDKHMYHDMYKKVKGGVFKNKRVLMESIHKSKVEQAREKTLSGQFEAKRVKNKARKERKFARKKERLARGAGGGEIAVVS</sequence>
<dbReference type="InterPro" id="IPR039547">
    <property type="entry name" value="Ribosomal_eL19"/>
</dbReference>
<name>A0ABQ7X7X5_BRANA</name>
<dbReference type="EMBL" id="JAGKQM010001274">
    <property type="protein sequence ID" value="KAH0852080.1"/>
    <property type="molecule type" value="Genomic_DNA"/>
</dbReference>
<keyword evidence="2 4" id="KW-0689">Ribosomal protein</keyword>
<dbReference type="InterPro" id="IPR057260">
    <property type="entry name" value="Ribosomal_L19e_C"/>
</dbReference>
<dbReference type="InterPro" id="IPR057259">
    <property type="entry name" value="Ribosomal_L19e"/>
</dbReference>
<feature type="domain" description="Large ribosomal subunit protein eL19" evidence="6">
    <location>
        <begin position="39"/>
        <end position="280"/>
    </location>
</feature>
<dbReference type="Proteomes" id="UP000824890">
    <property type="component" value="Unassembled WGS sequence"/>
</dbReference>
<dbReference type="Pfam" id="PF25476">
    <property type="entry name" value="Ribosomal_L19e_C"/>
    <property type="match status" value="1"/>
</dbReference>
<proteinExistence type="inferred from homology"/>
<evidence type="ECO:0000259" key="6">
    <source>
        <dbReference type="SMART" id="SM01416"/>
    </source>
</evidence>
<dbReference type="Pfam" id="PF01280">
    <property type="entry name" value="Ribosomal_L19e"/>
    <property type="match status" value="1"/>
</dbReference>
<dbReference type="Gene3D" id="1.10.1200.240">
    <property type="match status" value="1"/>
</dbReference>
<dbReference type="PROSITE" id="PS00526">
    <property type="entry name" value="RIBOSOMAL_L19E"/>
    <property type="match status" value="1"/>
</dbReference>
<comment type="caution">
    <text evidence="7">The sequence shown here is derived from an EMBL/GenBank/DDBJ whole genome shotgun (WGS) entry which is preliminary data.</text>
</comment>
<evidence type="ECO:0000256" key="1">
    <source>
        <dbReference type="ARBA" id="ARBA00011082"/>
    </source>
</evidence>
<protein>
    <recommendedName>
        <fullName evidence="4">Ribosomal protein L19</fullName>
    </recommendedName>
</protein>
<gene>
    <name evidence="7" type="ORF">HID58_094238</name>
</gene>
<evidence type="ECO:0000256" key="2">
    <source>
        <dbReference type="ARBA" id="ARBA00022980"/>
    </source>
</evidence>
<dbReference type="InterPro" id="IPR015972">
    <property type="entry name" value="Ribosomal_eL19_dom1"/>
</dbReference>
<evidence type="ECO:0000313" key="8">
    <source>
        <dbReference type="Proteomes" id="UP000824890"/>
    </source>
</evidence>
<comment type="similarity">
    <text evidence="1 4">Belongs to the eukaryotic ribosomal protein eL19 family.</text>
</comment>
<accession>A0ABQ7X7X5</accession>
<dbReference type="InterPro" id="IPR023638">
    <property type="entry name" value="Ribosomal_eL19_CS"/>
</dbReference>
<evidence type="ECO:0000256" key="5">
    <source>
        <dbReference type="SAM" id="MobiDB-lite"/>
    </source>
</evidence>
<dbReference type="InterPro" id="IPR035970">
    <property type="entry name" value="60S_ribosomal_eL19_sf"/>
</dbReference>
<dbReference type="InterPro" id="IPR000196">
    <property type="entry name" value="Ribosomal_eL19_dom"/>
</dbReference>
<evidence type="ECO:0000256" key="3">
    <source>
        <dbReference type="ARBA" id="ARBA00023274"/>
    </source>
</evidence>
<feature type="compositionally biased region" description="Basic residues" evidence="5">
    <location>
        <begin position="301"/>
        <end position="314"/>
    </location>
</feature>
<dbReference type="PANTHER" id="PTHR10722">
    <property type="entry name" value="60S RIBOSOMAL PROTEIN L19"/>
    <property type="match status" value="1"/>
</dbReference>
<evidence type="ECO:0000256" key="4">
    <source>
        <dbReference type="RuleBase" id="RU000574"/>
    </source>
</evidence>